<dbReference type="Proteomes" id="UP000198480">
    <property type="component" value="Unassembled WGS sequence"/>
</dbReference>
<accession>A0A239CJR9</accession>
<proteinExistence type="predicted"/>
<evidence type="ECO:0000313" key="1">
    <source>
        <dbReference type="EMBL" id="SNS19613.1"/>
    </source>
</evidence>
<evidence type="ECO:0000313" key="2">
    <source>
        <dbReference type="Proteomes" id="UP000198480"/>
    </source>
</evidence>
<organism evidence="1 2">
    <name type="scientific">Belliella buryatensis</name>
    <dbReference type="NCBI Taxonomy" id="1500549"/>
    <lineage>
        <taxon>Bacteria</taxon>
        <taxon>Pseudomonadati</taxon>
        <taxon>Bacteroidota</taxon>
        <taxon>Cytophagia</taxon>
        <taxon>Cytophagales</taxon>
        <taxon>Cyclobacteriaceae</taxon>
        <taxon>Belliella</taxon>
    </lineage>
</organism>
<sequence length="68" mass="7585">MPMEISPDCSKKDFTNYKKALQEILKGFNFILEKLSYLSSSNSYFKVLPFSTAGRPSVIHNGAGAPLR</sequence>
<reference evidence="2" key="1">
    <citation type="submission" date="2017-06" db="EMBL/GenBank/DDBJ databases">
        <authorList>
            <person name="Varghese N."/>
            <person name="Submissions S."/>
        </authorList>
    </citation>
    <scope>NUCLEOTIDE SEQUENCE [LARGE SCALE GENOMIC DNA]</scope>
    <source>
        <strain evidence="2">5C</strain>
    </source>
</reference>
<protein>
    <submittedName>
        <fullName evidence="1">Uncharacterized protein</fullName>
    </submittedName>
</protein>
<keyword evidence="2" id="KW-1185">Reference proteome</keyword>
<dbReference type="AlphaFoldDB" id="A0A239CJR9"/>
<dbReference type="EMBL" id="FZOK01000005">
    <property type="protein sequence ID" value="SNS19613.1"/>
    <property type="molecule type" value="Genomic_DNA"/>
</dbReference>
<name>A0A239CJR9_9BACT</name>
<gene>
    <name evidence="1" type="ORF">SAMN06295967_10551</name>
</gene>